<dbReference type="InterPro" id="IPR029058">
    <property type="entry name" value="AB_hydrolase_fold"/>
</dbReference>
<protein>
    <submittedName>
        <fullName evidence="3">EstC protein</fullName>
    </submittedName>
</protein>
<dbReference type="SUPFAM" id="SSF53474">
    <property type="entry name" value="alpha/beta-Hydrolases"/>
    <property type="match status" value="1"/>
</dbReference>
<dbReference type="InterPro" id="IPR000073">
    <property type="entry name" value="AB_hydrolase_1"/>
</dbReference>
<dbReference type="GO" id="GO:0080032">
    <property type="term" value="F:methyl jasmonate esterase activity"/>
    <property type="evidence" value="ECO:0007669"/>
    <property type="project" value="TreeGrafter"/>
</dbReference>
<dbReference type="Gene3D" id="3.40.50.1820">
    <property type="entry name" value="alpha/beta hydrolase"/>
    <property type="match status" value="1"/>
</dbReference>
<evidence type="ECO:0000259" key="2">
    <source>
        <dbReference type="Pfam" id="PF12697"/>
    </source>
</evidence>
<dbReference type="PANTHER" id="PTHR10992">
    <property type="entry name" value="METHYLESTERASE FAMILY MEMBER"/>
    <property type="match status" value="1"/>
</dbReference>
<dbReference type="PANTHER" id="PTHR10992:SF1083">
    <property type="entry name" value="METHYLESTERASE 1"/>
    <property type="match status" value="1"/>
</dbReference>
<sequence>MVPVRRDVTTFVLLHGAYHGAWCWYRVRDALESRGHAVVTFDLPAHGIDTTPPGSVTLDDYVDAACAAIDRAADETVLVGHSMSGVVAAGAAERRPDALDATVYLTAYLPTDGDSMLDLRAPDTALDGNFVVDEDRGLGTVREGALDDVFYGDCPPEERALAHSLVRAEPMAPLSSGIPLTDANFGRVPRAYVECTADATIPIAHQRAMREATPVERVVTLDASHSPFLSLPVETADALERAAAI</sequence>
<dbReference type="Proteomes" id="UP000016986">
    <property type="component" value="Unassembled WGS sequence"/>
</dbReference>
<dbReference type="GO" id="GO:0009696">
    <property type="term" value="P:salicylic acid metabolic process"/>
    <property type="evidence" value="ECO:0007669"/>
    <property type="project" value="TreeGrafter"/>
</dbReference>
<comment type="caution">
    <text evidence="3">The sequence shown here is derived from an EMBL/GenBank/DDBJ whole genome shotgun (WGS) entry which is preliminary data.</text>
</comment>
<accession>U3AF53</accession>
<reference evidence="3 4" key="1">
    <citation type="submission" date="2013-09" db="EMBL/GenBank/DDBJ databases">
        <title>Whole genome sequencing of Halarchaeum acidiphilum strain MH1-52-1.</title>
        <authorList>
            <person name="Shimane Y."/>
            <person name="Minegishi H."/>
            <person name="Nishi S."/>
            <person name="Echigo A."/>
            <person name="Shuto A."/>
            <person name="Konishi M."/>
            <person name="Ito T."/>
            <person name="Ohkuma M."/>
            <person name="Ohta Y."/>
            <person name="Nagano Y."/>
            <person name="Tsubouchi T."/>
            <person name="Mori K."/>
            <person name="Usui K."/>
            <person name="Kamekura M."/>
            <person name="Usami R."/>
            <person name="Takaki Y."/>
            <person name="Hatada Y."/>
        </authorList>
    </citation>
    <scope>NUCLEOTIDE SEQUENCE [LARGE SCALE GENOMIC DNA]</scope>
    <source>
        <strain evidence="3 4">JCM 16109</strain>
    </source>
</reference>
<dbReference type="InterPro" id="IPR045889">
    <property type="entry name" value="MES/HNL"/>
</dbReference>
<dbReference type="Pfam" id="PF12697">
    <property type="entry name" value="Abhydrolase_6"/>
    <property type="match status" value="1"/>
</dbReference>
<dbReference type="GO" id="GO:0080031">
    <property type="term" value="F:methyl salicylate esterase activity"/>
    <property type="evidence" value="ECO:0007669"/>
    <property type="project" value="TreeGrafter"/>
</dbReference>
<name>U3AF53_9EURY</name>
<proteinExistence type="predicted"/>
<dbReference type="eggNOG" id="arCOG01648">
    <property type="taxonomic scope" value="Archaea"/>
</dbReference>
<dbReference type="GO" id="GO:0009694">
    <property type="term" value="P:jasmonic acid metabolic process"/>
    <property type="evidence" value="ECO:0007669"/>
    <property type="project" value="TreeGrafter"/>
</dbReference>
<evidence type="ECO:0000256" key="1">
    <source>
        <dbReference type="ARBA" id="ARBA00022801"/>
    </source>
</evidence>
<feature type="domain" description="AB hydrolase-1" evidence="2">
    <location>
        <begin position="11"/>
        <end position="238"/>
    </location>
</feature>
<dbReference type="GO" id="GO:0080030">
    <property type="term" value="F:methyl indole-3-acetate esterase activity"/>
    <property type="evidence" value="ECO:0007669"/>
    <property type="project" value="TreeGrafter"/>
</dbReference>
<keyword evidence="4" id="KW-1185">Reference proteome</keyword>
<keyword evidence="1" id="KW-0378">Hydrolase</keyword>
<dbReference type="EMBL" id="BATA01000065">
    <property type="protein sequence ID" value="GAD53403.1"/>
    <property type="molecule type" value="Genomic_DNA"/>
</dbReference>
<evidence type="ECO:0000313" key="3">
    <source>
        <dbReference type="EMBL" id="GAD53403.1"/>
    </source>
</evidence>
<dbReference type="AlphaFoldDB" id="U3AF53"/>
<organism evidence="3 4">
    <name type="scientific">Halarchaeum acidiphilum MH1-52-1</name>
    <dbReference type="NCBI Taxonomy" id="1261545"/>
    <lineage>
        <taxon>Archaea</taxon>
        <taxon>Methanobacteriati</taxon>
        <taxon>Methanobacteriota</taxon>
        <taxon>Stenosarchaea group</taxon>
        <taxon>Halobacteria</taxon>
        <taxon>Halobacteriales</taxon>
        <taxon>Halobacteriaceae</taxon>
    </lineage>
</organism>
<evidence type="ECO:0000313" key="4">
    <source>
        <dbReference type="Proteomes" id="UP000016986"/>
    </source>
</evidence>
<gene>
    <name evidence="3" type="ORF">MBEHAL_2163</name>
</gene>